<dbReference type="AlphaFoldDB" id="A0A561DS18"/>
<dbReference type="InterPro" id="IPR048427">
    <property type="entry name" value="YpoC"/>
</dbReference>
<feature type="domain" description="YpoC-like" evidence="1">
    <location>
        <begin position="6"/>
        <end position="114"/>
    </location>
</feature>
<sequence length="118" mass="14265">MNNRGEAVAAILAEWECIQKQLAPLFRARDQKNTKKWMEKGINLYLQFLYLTNHETFPPINRNRYDQFLFKPVNLEERIDFINSRPELYHSYRQLSELMIEQEKQFVKSNIIKKSSRL</sequence>
<dbReference type="Pfam" id="PF21747">
    <property type="entry name" value="YpoC"/>
    <property type="match status" value="1"/>
</dbReference>
<protein>
    <recommendedName>
        <fullName evidence="1">YpoC-like domain-containing protein</fullName>
    </recommendedName>
</protein>
<accession>A0A561DS18</accession>
<dbReference type="Proteomes" id="UP000319671">
    <property type="component" value="Unassembled WGS sequence"/>
</dbReference>
<proteinExistence type="predicted"/>
<evidence type="ECO:0000259" key="1">
    <source>
        <dbReference type="Pfam" id="PF21747"/>
    </source>
</evidence>
<organism evidence="2 3">
    <name type="scientific">Neobacillus bataviensis</name>
    <dbReference type="NCBI Taxonomy" id="220685"/>
    <lineage>
        <taxon>Bacteria</taxon>
        <taxon>Bacillati</taxon>
        <taxon>Bacillota</taxon>
        <taxon>Bacilli</taxon>
        <taxon>Bacillales</taxon>
        <taxon>Bacillaceae</taxon>
        <taxon>Neobacillus</taxon>
    </lineage>
</organism>
<evidence type="ECO:0000313" key="3">
    <source>
        <dbReference type="Proteomes" id="UP000319671"/>
    </source>
</evidence>
<dbReference type="EMBL" id="VIVN01000002">
    <property type="protein sequence ID" value="TWE06156.1"/>
    <property type="molecule type" value="Genomic_DNA"/>
</dbReference>
<reference evidence="2 3" key="1">
    <citation type="submission" date="2019-06" db="EMBL/GenBank/DDBJ databases">
        <title>Sorghum-associated microbial communities from plants grown in Nebraska, USA.</title>
        <authorList>
            <person name="Schachtman D."/>
        </authorList>
    </citation>
    <scope>NUCLEOTIDE SEQUENCE [LARGE SCALE GENOMIC DNA]</scope>
    <source>
        <strain evidence="2 3">2482</strain>
    </source>
</reference>
<gene>
    <name evidence="2" type="ORF">FB550_102175</name>
</gene>
<name>A0A561DS18_9BACI</name>
<keyword evidence="3" id="KW-1185">Reference proteome</keyword>
<dbReference type="RefSeq" id="WP_144562968.1">
    <property type="nucleotide sequence ID" value="NZ_VIVN01000002.1"/>
</dbReference>
<comment type="caution">
    <text evidence="2">The sequence shown here is derived from an EMBL/GenBank/DDBJ whole genome shotgun (WGS) entry which is preliminary data.</text>
</comment>
<evidence type="ECO:0000313" key="2">
    <source>
        <dbReference type="EMBL" id="TWE06156.1"/>
    </source>
</evidence>